<protein>
    <submittedName>
        <fullName evidence="2">Uncharacterized protein</fullName>
    </submittedName>
</protein>
<reference evidence="2 3" key="1">
    <citation type="journal article" date="2010" name="Environ. Microbiol.">
        <title>Annotation and overview of the Pseudomonas savastanoi pv. savastanoi NCPPB 3335 draft genome reveals the virulence gene complement of a tumour-inducing pathogen of woody hosts.</title>
        <authorList>
            <person name="Rodriguez-Palenzuela P."/>
            <person name="Matas I.M."/>
            <person name="Murillo J."/>
            <person name="Lopez-Solanilla E."/>
            <person name="Bardaji L."/>
            <person name="Perez-Martinez I."/>
            <person name="Rodriguez-Moskera M.E."/>
            <person name="Penyalver R."/>
            <person name="Lopez M.M."/>
            <person name="Quesada J.M."/>
            <person name="Biehl B.S."/>
            <person name="Perna N.T."/>
            <person name="Glasner J.D."/>
            <person name="Cabot E.L."/>
            <person name="Neeno-Eckwall E."/>
            <person name="Ramos C."/>
        </authorList>
    </citation>
    <scope>NUCLEOTIDE SEQUENCE [LARGE SCALE GENOMIC DNA]</scope>
    <source>
        <strain evidence="2 3">NCPPB 3335</strain>
    </source>
</reference>
<dbReference type="Proteomes" id="UP000005729">
    <property type="component" value="Chromosome"/>
</dbReference>
<evidence type="ECO:0000313" key="2">
    <source>
        <dbReference type="EMBL" id="ARD10585.1"/>
    </source>
</evidence>
<proteinExistence type="predicted"/>
<dbReference type="AlphaFoldDB" id="A0ABC8B8N5"/>
<name>A0ABC8B8N5_PSESS</name>
<gene>
    <name evidence="2" type="ORF">PSA3335_05565</name>
</gene>
<dbReference type="RefSeq" id="WP_082301245.1">
    <property type="nucleotide sequence ID" value="NZ_CP008742.1"/>
</dbReference>
<evidence type="ECO:0000313" key="3">
    <source>
        <dbReference type="Proteomes" id="UP000005729"/>
    </source>
</evidence>
<sequence>MTQTKGSPRNPGRFTKPLPREQWQAPSAELIAQSEEVRKILRKGMSIFDYFLEKERNQNKTGS</sequence>
<dbReference type="KEGG" id="psav:PSA3335_05565"/>
<feature type="region of interest" description="Disordered" evidence="1">
    <location>
        <begin position="1"/>
        <end position="24"/>
    </location>
</feature>
<organism evidence="2 3">
    <name type="scientific">Pseudomonas savastanoi pv. savastanoi NCPPB 3335</name>
    <dbReference type="NCBI Taxonomy" id="693985"/>
    <lineage>
        <taxon>Bacteria</taxon>
        <taxon>Pseudomonadati</taxon>
        <taxon>Pseudomonadota</taxon>
        <taxon>Gammaproteobacteria</taxon>
        <taxon>Pseudomonadales</taxon>
        <taxon>Pseudomonadaceae</taxon>
        <taxon>Pseudomonas</taxon>
    </lineage>
</organism>
<evidence type="ECO:0000256" key="1">
    <source>
        <dbReference type="SAM" id="MobiDB-lite"/>
    </source>
</evidence>
<accession>A0ABC8B8N5</accession>
<dbReference type="EMBL" id="CP008742">
    <property type="protein sequence ID" value="ARD10585.1"/>
    <property type="molecule type" value="Genomic_DNA"/>
</dbReference>